<protein>
    <recommendedName>
        <fullName evidence="3">DUF11 domain-containing protein</fullName>
    </recommendedName>
</protein>
<evidence type="ECO:0008006" key="3">
    <source>
        <dbReference type="Google" id="ProtNLM"/>
    </source>
</evidence>
<dbReference type="EMBL" id="CP133594">
    <property type="protein sequence ID" value="WMW22724.1"/>
    <property type="molecule type" value="Genomic_DNA"/>
</dbReference>
<dbReference type="Proteomes" id="UP001183006">
    <property type="component" value="Chromosome"/>
</dbReference>
<sequence length="429" mass="47770">MRLRILLFIGLAVLLVNSCIVAGAQSDETEWLDAQEYTLYWGDEINHSGYLITASDFSPAKPTDDENDYVMLTISSIYHDSWGAILANNTGISNNTVFDERLNITAIEIITGNDIPVPYATLSVAIANSTGSLPVKIKWMDATFEFEERISNEVYIDERAYFSLKIKNLKEIPLESVSISKFIPQEFVFDPDSEIQWNLSFDPYETKTLEYSLKALKPGTYEFNGSLITVEYNGRIYSKELNTSDLTIHGPFLNISKSVSTDSVGLHDQINITLNVANEGDRSVRLAVSDQLPIGAVLISGDTGVNSVLHSDSSISLSYSVRMDKAGDIIIPAGQAKFVDSKEYEGIVYSEKQLIHVLDPDETIYAESYDDSAYFDETSYDGEYQDIGDISETVADVAEEEEDHGKLQFLYDILGSITGFLKNTKDKIL</sequence>
<reference evidence="1" key="1">
    <citation type="submission" date="2023-08" db="EMBL/GenBank/DDBJ databases">
        <title>Methanolobus mangrovi sp. nov. and Methanolobus sediminis sp. nov, two novel methylotrophic methanogens isolated from mangrove sediments in China.</title>
        <authorList>
            <person name="Zhou J."/>
        </authorList>
    </citation>
    <scope>NUCLEOTIDE SEQUENCE</scope>
    <source>
        <strain evidence="1">FTZ2</strain>
    </source>
</reference>
<dbReference type="AlphaFoldDB" id="A0AA51UGB2"/>
<evidence type="ECO:0000313" key="2">
    <source>
        <dbReference type="Proteomes" id="UP001183006"/>
    </source>
</evidence>
<evidence type="ECO:0000313" key="1">
    <source>
        <dbReference type="EMBL" id="WMW22724.1"/>
    </source>
</evidence>
<gene>
    <name evidence="1" type="ORF">RE476_02575</name>
</gene>
<dbReference type="KEGG" id="mmav:RE476_02575"/>
<proteinExistence type="predicted"/>
<name>A0AA51UGB2_9EURY</name>
<dbReference type="RefSeq" id="WP_309308839.1">
    <property type="nucleotide sequence ID" value="NZ_CP133594.1"/>
</dbReference>
<organism evidence="1 2">
    <name type="scientific">Methanolobus mangrovi</name>
    <dbReference type="NCBI Taxonomy" id="3072977"/>
    <lineage>
        <taxon>Archaea</taxon>
        <taxon>Methanobacteriati</taxon>
        <taxon>Methanobacteriota</taxon>
        <taxon>Stenosarchaea group</taxon>
        <taxon>Methanomicrobia</taxon>
        <taxon>Methanosarcinales</taxon>
        <taxon>Methanosarcinaceae</taxon>
        <taxon>Methanolobus</taxon>
    </lineage>
</organism>
<keyword evidence="2" id="KW-1185">Reference proteome</keyword>
<dbReference type="GeneID" id="84228990"/>
<accession>A0AA51UGB2</accession>